<dbReference type="InterPro" id="IPR003029">
    <property type="entry name" value="S1_domain"/>
</dbReference>
<dbReference type="SUPFAM" id="SSF50249">
    <property type="entry name" value="Nucleic acid-binding proteins"/>
    <property type="match status" value="1"/>
</dbReference>
<dbReference type="AlphaFoldDB" id="A0A2M7LID1"/>
<sequence length="329" mass="35447">MDIKKLPKTEFASAVAQIAGEKNIPVQEILDSIEAGLISAYKRDQKEHGIIVTDDAVFEVELAPESGSFAIFEITDKKRIDVTPPGFGRIAAVTAKNVIDQRIHEAEKDTIMAEYVHKIGSLVQGYILRSDSYKLTVGIGKTEGICPKDEQIRGENLSLGSKKQFLIKSIHTDAETGRKDIILSRSDPEFIKQLFIREVPEVGNRAVSIENIARDAGSRAKVAVSSSQAGVDPVGSCIGQKGIRIQAILSELPTSEKVDVISYSKDKKQFVANALSPASNVKVISILNDLAMAEVPESDLALAIGSGGENVHLAGILTGFEIKVQGTKP</sequence>
<comment type="subunit">
    <text evidence="7">Monomer. Binds directly to the core enzyme of the DNA-dependent RNA polymerase and to nascent RNA.</text>
</comment>
<dbReference type="SMART" id="SM00316">
    <property type="entry name" value="S1"/>
    <property type="match status" value="1"/>
</dbReference>
<comment type="similarity">
    <text evidence="7">Belongs to the NusA family.</text>
</comment>
<evidence type="ECO:0000259" key="8">
    <source>
        <dbReference type="SMART" id="SM00316"/>
    </source>
</evidence>
<dbReference type="InterPro" id="IPR058582">
    <property type="entry name" value="KH_NusA_2nd"/>
</dbReference>
<comment type="subcellular location">
    <subcellularLocation>
        <location evidence="7">Cytoplasm</location>
    </subcellularLocation>
</comment>
<keyword evidence="5 7" id="KW-0805">Transcription regulation</keyword>
<evidence type="ECO:0000256" key="1">
    <source>
        <dbReference type="ARBA" id="ARBA00022472"/>
    </source>
</evidence>
<evidence type="ECO:0000256" key="5">
    <source>
        <dbReference type="ARBA" id="ARBA00023015"/>
    </source>
</evidence>
<dbReference type="GO" id="GO:0003723">
    <property type="term" value="F:RNA binding"/>
    <property type="evidence" value="ECO:0007669"/>
    <property type="project" value="UniProtKB-UniRule"/>
</dbReference>
<dbReference type="EMBL" id="PFJG01000071">
    <property type="protein sequence ID" value="PIX67769.1"/>
    <property type="molecule type" value="Genomic_DNA"/>
</dbReference>
<dbReference type="SUPFAM" id="SSF69705">
    <property type="entry name" value="Transcription factor NusA, N-terminal domain"/>
    <property type="match status" value="1"/>
</dbReference>
<dbReference type="InterPro" id="IPR036555">
    <property type="entry name" value="NusA_N_sf"/>
</dbReference>
<dbReference type="GO" id="GO:0005829">
    <property type="term" value="C:cytosol"/>
    <property type="evidence" value="ECO:0007669"/>
    <property type="project" value="TreeGrafter"/>
</dbReference>
<dbReference type="PANTHER" id="PTHR22648">
    <property type="entry name" value="TRANSCRIPTION TERMINATION FACTOR NUSA"/>
    <property type="match status" value="1"/>
</dbReference>
<dbReference type="Gene3D" id="2.40.50.140">
    <property type="entry name" value="Nucleic acid-binding proteins"/>
    <property type="match status" value="1"/>
</dbReference>
<dbReference type="InterPro" id="IPR013735">
    <property type="entry name" value="TF_NusA_N"/>
</dbReference>
<dbReference type="PANTHER" id="PTHR22648:SF0">
    <property type="entry name" value="TRANSCRIPTION TERMINATION_ANTITERMINATION PROTEIN NUSA"/>
    <property type="match status" value="1"/>
</dbReference>
<feature type="domain" description="S1 motif" evidence="8">
    <location>
        <begin position="118"/>
        <end position="186"/>
    </location>
</feature>
<evidence type="ECO:0000313" key="9">
    <source>
        <dbReference type="EMBL" id="PIX67769.1"/>
    </source>
</evidence>
<gene>
    <name evidence="7 9" type="primary">nusA</name>
    <name evidence="9" type="ORF">COZ41_03185</name>
</gene>
<dbReference type="GO" id="GO:0031564">
    <property type="term" value="P:transcription antitermination"/>
    <property type="evidence" value="ECO:0007669"/>
    <property type="project" value="UniProtKB-UniRule"/>
</dbReference>
<dbReference type="InterPro" id="IPR025249">
    <property type="entry name" value="TF_NusA_KH_1st"/>
</dbReference>
<keyword evidence="3 7" id="KW-0889">Transcription antitermination</keyword>
<evidence type="ECO:0000256" key="7">
    <source>
        <dbReference type="HAMAP-Rule" id="MF_00945"/>
    </source>
</evidence>
<keyword evidence="4 7" id="KW-0694">RNA-binding</keyword>
<dbReference type="SUPFAM" id="SSF54814">
    <property type="entry name" value="Prokaryotic type KH domain (KH-domain type II)"/>
    <property type="match status" value="2"/>
</dbReference>
<dbReference type="Pfam" id="PF13184">
    <property type="entry name" value="KH_NusA_1st"/>
    <property type="match status" value="1"/>
</dbReference>
<dbReference type="NCBIfam" id="TIGR01953">
    <property type="entry name" value="NusA"/>
    <property type="match status" value="1"/>
</dbReference>
<dbReference type="InterPro" id="IPR010213">
    <property type="entry name" value="TF_NusA"/>
</dbReference>
<evidence type="ECO:0000256" key="6">
    <source>
        <dbReference type="ARBA" id="ARBA00023163"/>
    </source>
</evidence>
<dbReference type="FunFam" id="3.30.300.20:FF:000002">
    <property type="entry name" value="Transcription termination/antitermination protein NusA"/>
    <property type="match status" value="1"/>
</dbReference>
<dbReference type="Pfam" id="PF08529">
    <property type="entry name" value="NusA_N"/>
    <property type="match status" value="1"/>
</dbReference>
<organism evidence="9 10">
    <name type="scientific">Candidatus Shapirobacteria bacterium CG_4_10_14_3_um_filter_35_13</name>
    <dbReference type="NCBI Taxonomy" id="1974873"/>
    <lineage>
        <taxon>Bacteria</taxon>
        <taxon>Candidatus Shapironibacteriota</taxon>
    </lineage>
</organism>
<keyword evidence="1 7" id="KW-0806">Transcription termination</keyword>
<name>A0A2M7LID1_9BACT</name>
<evidence type="ECO:0000256" key="3">
    <source>
        <dbReference type="ARBA" id="ARBA00022814"/>
    </source>
</evidence>
<dbReference type="GO" id="GO:0006353">
    <property type="term" value="P:DNA-templated transcription termination"/>
    <property type="evidence" value="ECO:0007669"/>
    <property type="project" value="UniProtKB-UniRule"/>
</dbReference>
<comment type="caution">
    <text evidence="9">The sequence shown here is derived from an EMBL/GenBank/DDBJ whole genome shotgun (WGS) entry which is preliminary data.</text>
</comment>
<evidence type="ECO:0000256" key="2">
    <source>
        <dbReference type="ARBA" id="ARBA00022490"/>
    </source>
</evidence>
<dbReference type="InterPro" id="IPR009019">
    <property type="entry name" value="KH_sf_prok-type"/>
</dbReference>
<accession>A0A2M7LID1</accession>
<keyword evidence="2 7" id="KW-0963">Cytoplasm</keyword>
<dbReference type="InterPro" id="IPR015946">
    <property type="entry name" value="KH_dom-like_a/b"/>
</dbReference>
<dbReference type="InterPro" id="IPR030842">
    <property type="entry name" value="TF_NusA_bacterial"/>
</dbReference>
<dbReference type="InterPro" id="IPR012340">
    <property type="entry name" value="NA-bd_OB-fold"/>
</dbReference>
<comment type="function">
    <text evidence="7">Participates in both transcription termination and antitermination.</text>
</comment>
<reference evidence="10" key="1">
    <citation type="submission" date="2017-09" db="EMBL/GenBank/DDBJ databases">
        <title>Depth-based differentiation of microbial function through sediment-hosted aquifers and enrichment of novel symbionts in the deep terrestrial subsurface.</title>
        <authorList>
            <person name="Probst A.J."/>
            <person name="Ladd B."/>
            <person name="Jarett J.K."/>
            <person name="Geller-Mcgrath D.E."/>
            <person name="Sieber C.M.K."/>
            <person name="Emerson J.B."/>
            <person name="Anantharaman K."/>
            <person name="Thomas B.C."/>
            <person name="Malmstrom R."/>
            <person name="Stieglmeier M."/>
            <person name="Klingl A."/>
            <person name="Woyke T."/>
            <person name="Ryan C.M."/>
            <person name="Banfield J.F."/>
        </authorList>
    </citation>
    <scope>NUCLEOTIDE SEQUENCE [LARGE SCALE GENOMIC DNA]</scope>
</reference>
<dbReference type="Gene3D" id="3.30.300.20">
    <property type="match status" value="2"/>
</dbReference>
<evidence type="ECO:0000256" key="4">
    <source>
        <dbReference type="ARBA" id="ARBA00022884"/>
    </source>
</evidence>
<dbReference type="Pfam" id="PF26594">
    <property type="entry name" value="KH_NusA_2nd"/>
    <property type="match status" value="1"/>
</dbReference>
<keyword evidence="6 7" id="KW-0804">Transcription</keyword>
<dbReference type="HAMAP" id="MF_00945_B">
    <property type="entry name" value="NusA_B"/>
    <property type="match status" value="1"/>
</dbReference>
<evidence type="ECO:0000313" key="10">
    <source>
        <dbReference type="Proteomes" id="UP000229531"/>
    </source>
</evidence>
<dbReference type="Gene3D" id="3.30.1480.10">
    <property type="entry name" value="NusA, N-terminal domain"/>
    <property type="match status" value="1"/>
</dbReference>
<dbReference type="GO" id="GO:0003700">
    <property type="term" value="F:DNA-binding transcription factor activity"/>
    <property type="evidence" value="ECO:0007669"/>
    <property type="project" value="InterPro"/>
</dbReference>
<protein>
    <recommendedName>
        <fullName evidence="7">Transcription termination/antitermination protein NusA</fullName>
    </recommendedName>
</protein>
<dbReference type="Proteomes" id="UP000229531">
    <property type="component" value="Unassembled WGS sequence"/>
</dbReference>
<proteinExistence type="inferred from homology"/>